<reference evidence="2 3" key="1">
    <citation type="submission" date="2019-05" db="EMBL/GenBank/DDBJ databases">
        <title>Another draft genome of Portunus trituberculatus and its Hox gene families provides insights of decapod evolution.</title>
        <authorList>
            <person name="Jeong J.-H."/>
            <person name="Song I."/>
            <person name="Kim S."/>
            <person name="Choi T."/>
            <person name="Kim D."/>
            <person name="Ryu S."/>
            <person name="Kim W."/>
        </authorList>
    </citation>
    <scope>NUCLEOTIDE SEQUENCE [LARGE SCALE GENOMIC DNA]</scope>
    <source>
        <tissue evidence="2">Muscle</tissue>
    </source>
</reference>
<evidence type="ECO:0000256" key="1">
    <source>
        <dbReference type="SAM" id="MobiDB-lite"/>
    </source>
</evidence>
<keyword evidence="3" id="KW-1185">Reference proteome</keyword>
<sequence length="107" mass="12435">MYVSISDNIISVTRSADKVDLRHGNNNHSRENQHSTSSGPPKLAEAKRQRHLRFGRSRRGIWINRTRYRYEIVIRGAQRKGEGNSISIKANLQDCQRNMNRVLHQLL</sequence>
<dbReference type="AlphaFoldDB" id="A0A5B7GYH3"/>
<name>A0A5B7GYH3_PORTR</name>
<accession>A0A5B7GYH3</accession>
<evidence type="ECO:0000313" key="2">
    <source>
        <dbReference type="EMBL" id="MPC61654.1"/>
    </source>
</evidence>
<evidence type="ECO:0000313" key="3">
    <source>
        <dbReference type="Proteomes" id="UP000324222"/>
    </source>
</evidence>
<comment type="caution">
    <text evidence="2">The sequence shown here is derived from an EMBL/GenBank/DDBJ whole genome shotgun (WGS) entry which is preliminary data.</text>
</comment>
<proteinExistence type="predicted"/>
<feature type="compositionally biased region" description="Basic and acidic residues" evidence="1">
    <location>
        <begin position="16"/>
        <end position="33"/>
    </location>
</feature>
<dbReference type="EMBL" id="VSRR010018752">
    <property type="protein sequence ID" value="MPC61654.1"/>
    <property type="molecule type" value="Genomic_DNA"/>
</dbReference>
<protein>
    <submittedName>
        <fullName evidence="2">Uncharacterized protein</fullName>
    </submittedName>
</protein>
<gene>
    <name evidence="2" type="ORF">E2C01_055728</name>
</gene>
<organism evidence="2 3">
    <name type="scientific">Portunus trituberculatus</name>
    <name type="common">Swimming crab</name>
    <name type="synonym">Neptunus trituberculatus</name>
    <dbReference type="NCBI Taxonomy" id="210409"/>
    <lineage>
        <taxon>Eukaryota</taxon>
        <taxon>Metazoa</taxon>
        <taxon>Ecdysozoa</taxon>
        <taxon>Arthropoda</taxon>
        <taxon>Crustacea</taxon>
        <taxon>Multicrustacea</taxon>
        <taxon>Malacostraca</taxon>
        <taxon>Eumalacostraca</taxon>
        <taxon>Eucarida</taxon>
        <taxon>Decapoda</taxon>
        <taxon>Pleocyemata</taxon>
        <taxon>Brachyura</taxon>
        <taxon>Eubrachyura</taxon>
        <taxon>Portunoidea</taxon>
        <taxon>Portunidae</taxon>
        <taxon>Portuninae</taxon>
        <taxon>Portunus</taxon>
    </lineage>
</organism>
<feature type="region of interest" description="Disordered" evidence="1">
    <location>
        <begin position="16"/>
        <end position="50"/>
    </location>
</feature>
<dbReference type="Proteomes" id="UP000324222">
    <property type="component" value="Unassembled WGS sequence"/>
</dbReference>